<evidence type="ECO:0000313" key="9">
    <source>
        <dbReference type="EMBL" id="HGZ42756.1"/>
    </source>
</evidence>
<dbReference type="PROSITE" id="PS50850">
    <property type="entry name" value="MFS"/>
    <property type="match status" value="1"/>
</dbReference>
<feature type="domain" description="Major facilitator superfamily (MFS) profile" evidence="8">
    <location>
        <begin position="10"/>
        <end position="422"/>
    </location>
</feature>
<dbReference type="InterPro" id="IPR020846">
    <property type="entry name" value="MFS_dom"/>
</dbReference>
<evidence type="ECO:0000256" key="5">
    <source>
        <dbReference type="ARBA" id="ARBA00022989"/>
    </source>
</evidence>
<comment type="subcellular location">
    <subcellularLocation>
        <location evidence="1">Cell membrane</location>
        <topology evidence="1">Multi-pass membrane protein</topology>
    </subcellularLocation>
</comment>
<gene>
    <name evidence="9" type="ORF">ENR23_04890</name>
</gene>
<feature type="transmembrane region" description="Helical" evidence="7">
    <location>
        <begin position="76"/>
        <end position="94"/>
    </location>
</feature>
<evidence type="ECO:0000259" key="8">
    <source>
        <dbReference type="PROSITE" id="PS50850"/>
    </source>
</evidence>
<evidence type="ECO:0000256" key="4">
    <source>
        <dbReference type="ARBA" id="ARBA00022692"/>
    </source>
</evidence>
<dbReference type="Pfam" id="PF07690">
    <property type="entry name" value="MFS_1"/>
    <property type="match status" value="1"/>
</dbReference>
<feature type="transmembrane region" description="Helical" evidence="7">
    <location>
        <begin position="23"/>
        <end position="41"/>
    </location>
</feature>
<feature type="transmembrane region" description="Helical" evidence="7">
    <location>
        <begin position="328"/>
        <end position="348"/>
    </location>
</feature>
<evidence type="ECO:0000256" key="2">
    <source>
        <dbReference type="ARBA" id="ARBA00022448"/>
    </source>
</evidence>
<reference evidence="9" key="1">
    <citation type="journal article" date="2020" name="mSystems">
        <title>Genome- and Community-Level Interaction Insights into Carbon Utilization and Element Cycling Functions of Hydrothermarchaeota in Hydrothermal Sediment.</title>
        <authorList>
            <person name="Zhou Z."/>
            <person name="Liu Y."/>
            <person name="Xu W."/>
            <person name="Pan J."/>
            <person name="Luo Z.H."/>
            <person name="Li M."/>
        </authorList>
    </citation>
    <scope>NUCLEOTIDE SEQUENCE [LARGE SCALE GENOMIC DNA]</scope>
    <source>
        <strain evidence="9">SpSt-381</strain>
    </source>
</reference>
<dbReference type="GO" id="GO:0005886">
    <property type="term" value="C:plasma membrane"/>
    <property type="evidence" value="ECO:0007669"/>
    <property type="project" value="UniProtKB-SubCell"/>
</dbReference>
<name>A0A832MLD4_UNCEI</name>
<accession>A0A832MLD4</accession>
<keyword evidence="3" id="KW-1003">Cell membrane</keyword>
<feature type="transmembrane region" description="Helical" evidence="7">
    <location>
        <begin position="100"/>
        <end position="120"/>
    </location>
</feature>
<dbReference type="InterPro" id="IPR011701">
    <property type="entry name" value="MFS"/>
</dbReference>
<keyword evidence="5 7" id="KW-1133">Transmembrane helix</keyword>
<feature type="transmembrane region" description="Helical" evidence="7">
    <location>
        <begin position="159"/>
        <end position="183"/>
    </location>
</feature>
<evidence type="ECO:0000256" key="6">
    <source>
        <dbReference type="ARBA" id="ARBA00023136"/>
    </source>
</evidence>
<dbReference type="InterPro" id="IPR050171">
    <property type="entry name" value="MFS_Transporters"/>
</dbReference>
<protein>
    <submittedName>
        <fullName evidence="9">MFS transporter</fullName>
    </submittedName>
</protein>
<evidence type="ECO:0000256" key="3">
    <source>
        <dbReference type="ARBA" id="ARBA00022475"/>
    </source>
</evidence>
<feature type="transmembrane region" description="Helical" evidence="7">
    <location>
        <begin position="132"/>
        <end position="153"/>
    </location>
</feature>
<feature type="transmembrane region" description="Helical" evidence="7">
    <location>
        <begin position="303"/>
        <end position="322"/>
    </location>
</feature>
<dbReference type="PANTHER" id="PTHR23517:SF2">
    <property type="entry name" value="MULTIDRUG RESISTANCE PROTEIN MDTH"/>
    <property type="match status" value="1"/>
</dbReference>
<keyword evidence="2" id="KW-0813">Transport</keyword>
<dbReference type="EMBL" id="DSQF01000012">
    <property type="protein sequence ID" value="HGZ42756.1"/>
    <property type="molecule type" value="Genomic_DNA"/>
</dbReference>
<evidence type="ECO:0000256" key="1">
    <source>
        <dbReference type="ARBA" id="ARBA00004651"/>
    </source>
</evidence>
<dbReference type="GO" id="GO:0022857">
    <property type="term" value="F:transmembrane transporter activity"/>
    <property type="evidence" value="ECO:0007669"/>
    <property type="project" value="InterPro"/>
</dbReference>
<dbReference type="AlphaFoldDB" id="A0A832MLD4"/>
<dbReference type="SUPFAM" id="SSF103473">
    <property type="entry name" value="MFS general substrate transporter"/>
    <property type="match status" value="1"/>
</dbReference>
<proteinExistence type="predicted"/>
<comment type="caution">
    <text evidence="9">The sequence shown here is derived from an EMBL/GenBank/DDBJ whole genome shotgun (WGS) entry which is preliminary data.</text>
</comment>
<feature type="transmembrane region" description="Helical" evidence="7">
    <location>
        <begin position="369"/>
        <end position="387"/>
    </location>
</feature>
<organism evidence="9">
    <name type="scientific">Eiseniibacteriota bacterium</name>
    <dbReference type="NCBI Taxonomy" id="2212470"/>
    <lineage>
        <taxon>Bacteria</taxon>
        <taxon>Candidatus Eiseniibacteriota</taxon>
    </lineage>
</organism>
<keyword evidence="6 7" id="KW-0472">Membrane</keyword>
<feature type="transmembrane region" description="Helical" evidence="7">
    <location>
        <begin position="399"/>
        <end position="418"/>
    </location>
</feature>
<keyword evidence="4 7" id="KW-0812">Transmembrane</keyword>
<feature type="transmembrane region" description="Helical" evidence="7">
    <location>
        <begin position="214"/>
        <end position="237"/>
    </location>
</feature>
<evidence type="ECO:0000256" key="7">
    <source>
        <dbReference type="SAM" id="Phobius"/>
    </source>
</evidence>
<dbReference type="InterPro" id="IPR036259">
    <property type="entry name" value="MFS_trans_sf"/>
</dbReference>
<dbReference type="PANTHER" id="PTHR23517">
    <property type="entry name" value="RESISTANCE PROTEIN MDTM, PUTATIVE-RELATED-RELATED"/>
    <property type="match status" value="1"/>
</dbReference>
<sequence>MAQRTPFPPVFWVANLIEVLERFAYYGIYFGFGIYMTHLGYSRDQLGIVQSLFLLLSYSIPVISGTFADRFGFKKVLIVSYLAYLPAILLLLVTKSFSGIVLTMLSIGLAAGIFKPLIAGTVRVTTDGTNKTVGFGIFYAMVNVGGSFGPIVAGKLRAISWNYAFLASAIAIGVMLLITILFYKEPPRQAESESLGKKFRDIGAALSDVKFSTFLVLLGVFFWLPFWAFFNLCALYVDSNVDTARLYLDLRGAFGAGFANFLSHVGEDGQRRVLGETISHTGYIIMIMQLAVSRLFEKMRAMPSFMIGLLVAAAGVAVLGAARTAAPWLVFVGIFLFAVGEMISSPRIQEYITWIAPKEKAGLYMGSNFLSVMIGGVTSGFVYTGLYGRFTDAGVPERVWYVMAAHLVLGVLALAAFVRVAGEFREQEA</sequence>
<dbReference type="Gene3D" id="1.20.1250.20">
    <property type="entry name" value="MFS general substrate transporter like domains"/>
    <property type="match status" value="1"/>
</dbReference>
<feature type="transmembrane region" description="Helical" evidence="7">
    <location>
        <begin position="47"/>
        <end position="64"/>
    </location>
</feature>